<evidence type="ECO:0000259" key="5">
    <source>
        <dbReference type="PROSITE" id="PS50883"/>
    </source>
</evidence>
<dbReference type="InterPro" id="IPR000014">
    <property type="entry name" value="PAS"/>
</dbReference>
<dbReference type="InterPro" id="IPR052155">
    <property type="entry name" value="Biofilm_reg_signaling"/>
</dbReference>
<keyword evidence="2" id="KW-0812">Transmembrane</keyword>
<evidence type="ECO:0000256" key="2">
    <source>
        <dbReference type="SAM" id="Phobius"/>
    </source>
</evidence>
<dbReference type="PROSITE" id="PS50883">
    <property type="entry name" value="EAL"/>
    <property type="match status" value="1"/>
</dbReference>
<proteinExistence type="predicted"/>
<dbReference type="Pfam" id="PF00990">
    <property type="entry name" value="GGDEF"/>
    <property type="match status" value="1"/>
</dbReference>
<protein>
    <submittedName>
        <fullName evidence="7">EAL domain-containing protein</fullName>
    </submittedName>
</protein>
<dbReference type="FunFam" id="3.30.70.270:FF:000001">
    <property type="entry name" value="Diguanylate cyclase domain protein"/>
    <property type="match status" value="1"/>
</dbReference>
<dbReference type="InterPro" id="IPR043128">
    <property type="entry name" value="Rev_trsase/Diguanyl_cyclase"/>
</dbReference>
<keyword evidence="2" id="KW-1133">Transmembrane helix</keyword>
<dbReference type="InterPro" id="IPR001633">
    <property type="entry name" value="EAL_dom"/>
</dbReference>
<dbReference type="PROSITE" id="PS50113">
    <property type="entry name" value="PAC"/>
    <property type="match status" value="1"/>
</dbReference>
<dbReference type="Gene3D" id="3.30.70.270">
    <property type="match status" value="1"/>
</dbReference>
<dbReference type="SMART" id="SM00267">
    <property type="entry name" value="GGDEF"/>
    <property type="match status" value="1"/>
</dbReference>
<dbReference type="InterPro" id="IPR035919">
    <property type="entry name" value="EAL_sf"/>
</dbReference>
<dbReference type="GO" id="GO:0006355">
    <property type="term" value="P:regulation of DNA-templated transcription"/>
    <property type="evidence" value="ECO:0007669"/>
    <property type="project" value="InterPro"/>
</dbReference>
<dbReference type="GO" id="GO:0003824">
    <property type="term" value="F:catalytic activity"/>
    <property type="evidence" value="ECO:0007669"/>
    <property type="project" value="UniProtKB-ARBA"/>
</dbReference>
<dbReference type="InterPro" id="IPR000700">
    <property type="entry name" value="PAS-assoc_C"/>
</dbReference>
<name>A0AAP6MJK4_9GAMM</name>
<organism evidence="7 8">
    <name type="scientific">Natronospira elongata</name>
    <dbReference type="NCBI Taxonomy" id="3110268"/>
    <lineage>
        <taxon>Bacteria</taxon>
        <taxon>Pseudomonadati</taxon>
        <taxon>Pseudomonadota</taxon>
        <taxon>Gammaproteobacteria</taxon>
        <taxon>Natronospirales</taxon>
        <taxon>Natronospiraceae</taxon>
        <taxon>Natronospira</taxon>
    </lineage>
</organism>
<dbReference type="Pfam" id="PF00563">
    <property type="entry name" value="EAL"/>
    <property type="match status" value="1"/>
</dbReference>
<feature type="domain" description="PAC" evidence="4">
    <location>
        <begin position="315"/>
        <end position="367"/>
    </location>
</feature>
<evidence type="ECO:0000313" key="8">
    <source>
        <dbReference type="Proteomes" id="UP001302316"/>
    </source>
</evidence>
<evidence type="ECO:0000256" key="1">
    <source>
        <dbReference type="ARBA" id="ARBA00001946"/>
    </source>
</evidence>
<dbReference type="InterPro" id="IPR029787">
    <property type="entry name" value="Nucleotide_cyclase"/>
</dbReference>
<dbReference type="InterPro" id="IPR013767">
    <property type="entry name" value="PAS_fold"/>
</dbReference>
<dbReference type="EMBL" id="JAYGII010000005">
    <property type="protein sequence ID" value="MEA5444944.1"/>
    <property type="molecule type" value="Genomic_DNA"/>
</dbReference>
<dbReference type="SUPFAM" id="SSF141868">
    <property type="entry name" value="EAL domain-like"/>
    <property type="match status" value="1"/>
</dbReference>
<dbReference type="NCBIfam" id="TIGR00254">
    <property type="entry name" value="GGDEF"/>
    <property type="match status" value="1"/>
</dbReference>
<dbReference type="CDD" id="cd01949">
    <property type="entry name" value="GGDEF"/>
    <property type="match status" value="1"/>
</dbReference>
<dbReference type="InterPro" id="IPR000160">
    <property type="entry name" value="GGDEF_dom"/>
</dbReference>
<dbReference type="PROSITE" id="PS50112">
    <property type="entry name" value="PAS"/>
    <property type="match status" value="1"/>
</dbReference>
<dbReference type="PROSITE" id="PS50887">
    <property type="entry name" value="GGDEF"/>
    <property type="match status" value="1"/>
</dbReference>
<comment type="caution">
    <text evidence="7">The sequence shown here is derived from an EMBL/GenBank/DDBJ whole genome shotgun (WGS) entry which is preliminary data.</text>
</comment>
<evidence type="ECO:0000259" key="4">
    <source>
        <dbReference type="PROSITE" id="PS50113"/>
    </source>
</evidence>
<evidence type="ECO:0000259" key="3">
    <source>
        <dbReference type="PROSITE" id="PS50112"/>
    </source>
</evidence>
<dbReference type="Proteomes" id="UP001302316">
    <property type="component" value="Unassembled WGS sequence"/>
</dbReference>
<sequence length="792" mass="89271">MQGMQGSHPELRRRLKVGGLVAGLFLVFALATALVIFLVQLQGAATAYMAGQSHWSRAQLGSVFALYRYAQEGEEADLVAARELADIPIGDMEARLAMEAEPLDRDAAVDGLIRGQNHPDDIPIMIWLFRNFADFPHLREAVDVWRESDEYILSLLTLADRLEQARSADTPDEAELNKLLLELEIANAHSYELTSRFVAAFTEATRWLRHVLLFGSSMVMAMLAGIATLLGWRLMRLINRSRRRFQSIFEQAAVGMAELTPAGRILNVNEALGDILVCKRQALVGRYYQDLVYGEDRDGDDRIIRDLLQGSDEAVTLERRFHRQDGGLVWGRLTLSAIQGKRREPESLIAILEDVSESRRLSIELAHQAAHDGLTGLINRRSFDRELAQALREVREEHVDFVVCFIDLDQFKLVNDTSGHVAGDHMLVQVAELLRSQIREGDVLARLGGDEFGLLLRACDLEKGEQVASKICNALEGLVFEWEEKTFNVACSIGVVPIEADMPNIDSVLRSADLACYIAKEQGRNRVHASSTADEHVALRRGEMEWVNRIRQALEDDRLYLDAQIIEPLQSGKEFRYELLLRLLDEDGRSVPPGAFIPAAERFGAAYRLDRWVFENTCRRLADHPEHREALTACHVNLSGQSFDRPEFTEFVVDTLSYYGIEPDCICFEITETAAIRHLADATSFMKVLRSKGCQFALDDFGAGLSSFGYLRRLPVDYLKIDGAFVRNILVDEADLAMVKAIKEIGHTMNKQIIAEFVETQELQERLQTMGIDYGQGFGIHRPERWRNLLDG</sequence>
<evidence type="ECO:0000313" key="7">
    <source>
        <dbReference type="EMBL" id="MEA5444944.1"/>
    </source>
</evidence>
<dbReference type="InterPro" id="IPR035965">
    <property type="entry name" value="PAS-like_dom_sf"/>
</dbReference>
<dbReference type="Gene3D" id="3.30.450.20">
    <property type="entry name" value="PAS domain"/>
    <property type="match status" value="1"/>
</dbReference>
<dbReference type="SMART" id="SM00091">
    <property type="entry name" value="PAS"/>
    <property type="match status" value="1"/>
</dbReference>
<feature type="domain" description="PAS" evidence="3">
    <location>
        <begin position="241"/>
        <end position="311"/>
    </location>
</feature>
<feature type="domain" description="GGDEF" evidence="6">
    <location>
        <begin position="399"/>
        <end position="532"/>
    </location>
</feature>
<dbReference type="SMART" id="SM00052">
    <property type="entry name" value="EAL"/>
    <property type="match status" value="1"/>
</dbReference>
<accession>A0AAP6MJK4</accession>
<feature type="transmembrane region" description="Helical" evidence="2">
    <location>
        <begin position="20"/>
        <end position="39"/>
    </location>
</feature>
<dbReference type="PANTHER" id="PTHR44757:SF4">
    <property type="entry name" value="DIGUANYLATE CYCLASE DGCE-RELATED"/>
    <property type="match status" value="1"/>
</dbReference>
<evidence type="ECO:0000259" key="6">
    <source>
        <dbReference type="PROSITE" id="PS50887"/>
    </source>
</evidence>
<gene>
    <name evidence="7" type="ORF">VCB98_03825</name>
</gene>
<keyword evidence="2" id="KW-0472">Membrane</keyword>
<dbReference type="Gene3D" id="3.20.20.450">
    <property type="entry name" value="EAL domain"/>
    <property type="match status" value="1"/>
</dbReference>
<feature type="domain" description="EAL" evidence="5">
    <location>
        <begin position="543"/>
        <end position="792"/>
    </location>
</feature>
<dbReference type="SUPFAM" id="SSF55073">
    <property type="entry name" value="Nucleotide cyclase"/>
    <property type="match status" value="1"/>
</dbReference>
<dbReference type="RefSeq" id="WP_346050573.1">
    <property type="nucleotide sequence ID" value="NZ_JAYGII010000005.1"/>
</dbReference>
<dbReference type="AlphaFoldDB" id="A0AAP6MJK4"/>
<dbReference type="CDD" id="cd00130">
    <property type="entry name" value="PAS"/>
    <property type="match status" value="1"/>
</dbReference>
<dbReference type="PANTHER" id="PTHR44757">
    <property type="entry name" value="DIGUANYLATE CYCLASE DGCP"/>
    <property type="match status" value="1"/>
</dbReference>
<keyword evidence="8" id="KW-1185">Reference proteome</keyword>
<dbReference type="InterPro" id="IPR001610">
    <property type="entry name" value="PAC"/>
</dbReference>
<feature type="transmembrane region" description="Helical" evidence="2">
    <location>
        <begin position="211"/>
        <end position="235"/>
    </location>
</feature>
<dbReference type="CDD" id="cd01948">
    <property type="entry name" value="EAL"/>
    <property type="match status" value="1"/>
</dbReference>
<reference evidence="7 8" key="1">
    <citation type="submission" date="2023-12" db="EMBL/GenBank/DDBJ databases">
        <title>Whole-genome sequencing of halo(alkali)philic microorganisms from hypersaline lakes.</title>
        <authorList>
            <person name="Sorokin D.Y."/>
            <person name="Merkel A.Y."/>
            <person name="Messina E."/>
            <person name="Yakimov M."/>
        </authorList>
    </citation>
    <scope>NUCLEOTIDE SEQUENCE [LARGE SCALE GENOMIC DNA]</scope>
    <source>
        <strain evidence="7 8">AB-CW1</strain>
    </source>
</reference>
<dbReference type="NCBIfam" id="TIGR00229">
    <property type="entry name" value="sensory_box"/>
    <property type="match status" value="1"/>
</dbReference>
<dbReference type="SUPFAM" id="SSF55785">
    <property type="entry name" value="PYP-like sensor domain (PAS domain)"/>
    <property type="match status" value="1"/>
</dbReference>
<dbReference type="SMART" id="SM00086">
    <property type="entry name" value="PAC"/>
    <property type="match status" value="1"/>
</dbReference>
<comment type="cofactor">
    <cofactor evidence="1">
        <name>Mg(2+)</name>
        <dbReference type="ChEBI" id="CHEBI:18420"/>
    </cofactor>
</comment>
<dbReference type="Pfam" id="PF00989">
    <property type="entry name" value="PAS"/>
    <property type="match status" value="1"/>
</dbReference>